<reference evidence="3" key="1">
    <citation type="submission" date="2022-11" db="EMBL/GenBank/DDBJ databases">
        <title>Alteromonas sp. nov., isolated from sea water of the Qingdao.</title>
        <authorList>
            <person name="Wang Q."/>
        </authorList>
    </citation>
    <scope>NUCLEOTIDE SEQUENCE</scope>
    <source>
        <strain evidence="3">ASW11-7</strain>
    </source>
</reference>
<dbReference type="RefSeq" id="WP_265617714.1">
    <property type="nucleotide sequence ID" value="NZ_JAPFRD010000011.1"/>
</dbReference>
<name>A0ABT3P869_9ALTE</name>
<accession>A0ABT3P869</accession>
<keyword evidence="1" id="KW-0808">Transferase</keyword>
<dbReference type="EMBL" id="JAPFRD010000011">
    <property type="protein sequence ID" value="MCW8108966.1"/>
    <property type="molecule type" value="Genomic_DNA"/>
</dbReference>
<proteinExistence type="predicted"/>
<organism evidence="3 4">
    <name type="scientific">Alteromonas aquimaris</name>
    <dbReference type="NCBI Taxonomy" id="2998417"/>
    <lineage>
        <taxon>Bacteria</taxon>
        <taxon>Pseudomonadati</taxon>
        <taxon>Pseudomonadota</taxon>
        <taxon>Gammaproteobacteria</taxon>
        <taxon>Alteromonadales</taxon>
        <taxon>Alteromonadaceae</taxon>
        <taxon>Alteromonas/Salinimonas group</taxon>
        <taxon>Alteromonas</taxon>
    </lineage>
</organism>
<comment type="caution">
    <text evidence="3">The sequence shown here is derived from an EMBL/GenBank/DDBJ whole genome shotgun (WGS) entry which is preliminary data.</text>
</comment>
<dbReference type="Pfam" id="PF13508">
    <property type="entry name" value="Acetyltransf_7"/>
    <property type="match status" value="1"/>
</dbReference>
<feature type="domain" description="N-acetyltransferase" evidence="2">
    <location>
        <begin position="1"/>
        <end position="156"/>
    </location>
</feature>
<dbReference type="InterPro" id="IPR016181">
    <property type="entry name" value="Acyl_CoA_acyltransferase"/>
</dbReference>
<evidence type="ECO:0000313" key="4">
    <source>
        <dbReference type="Proteomes" id="UP001142810"/>
    </source>
</evidence>
<dbReference type="PANTHER" id="PTHR13947">
    <property type="entry name" value="GNAT FAMILY N-ACETYLTRANSFERASE"/>
    <property type="match status" value="1"/>
</dbReference>
<dbReference type="Gene3D" id="3.40.630.30">
    <property type="match status" value="1"/>
</dbReference>
<dbReference type="InterPro" id="IPR000182">
    <property type="entry name" value="GNAT_dom"/>
</dbReference>
<evidence type="ECO:0000256" key="1">
    <source>
        <dbReference type="ARBA" id="ARBA00022679"/>
    </source>
</evidence>
<gene>
    <name evidence="3" type="ORF">OPS25_10720</name>
</gene>
<keyword evidence="4" id="KW-1185">Reference proteome</keyword>
<dbReference type="Proteomes" id="UP001142810">
    <property type="component" value="Unassembled WGS sequence"/>
</dbReference>
<sequence>MQFLKFTPDLAPYFDAINREWISDMFTLEPIDEKVISNPQHYVIDRGGYIWFASHPEHGVVGTCALMKKADGVFELTKMGVSSHARGLKVGEKLLSFVISKAEVIAYNTLFLLTNQKCQAAIHLYEKHGFVHDKEILQNYGKAYERCDVAMRYHRKKIQN</sequence>
<dbReference type="CDD" id="cd04301">
    <property type="entry name" value="NAT_SF"/>
    <property type="match status" value="1"/>
</dbReference>
<dbReference type="SUPFAM" id="SSF55729">
    <property type="entry name" value="Acyl-CoA N-acyltransferases (Nat)"/>
    <property type="match status" value="1"/>
</dbReference>
<dbReference type="PROSITE" id="PS51186">
    <property type="entry name" value="GNAT"/>
    <property type="match status" value="1"/>
</dbReference>
<evidence type="ECO:0000313" key="3">
    <source>
        <dbReference type="EMBL" id="MCW8108966.1"/>
    </source>
</evidence>
<dbReference type="InterPro" id="IPR050769">
    <property type="entry name" value="NAT_camello-type"/>
</dbReference>
<evidence type="ECO:0000259" key="2">
    <source>
        <dbReference type="PROSITE" id="PS51186"/>
    </source>
</evidence>
<protein>
    <submittedName>
        <fullName evidence="3">GNAT family N-acetyltransferase</fullName>
    </submittedName>
</protein>
<dbReference type="PANTHER" id="PTHR13947:SF37">
    <property type="entry name" value="LD18367P"/>
    <property type="match status" value="1"/>
</dbReference>